<dbReference type="Gene3D" id="3.30.950.10">
    <property type="entry name" value="Methyltransferase, Cobalt-precorrin-4 Transmethylase, Domain 2"/>
    <property type="match status" value="1"/>
</dbReference>
<dbReference type="EC" id="2.1.1.133" evidence="8"/>
<evidence type="ECO:0000259" key="7">
    <source>
        <dbReference type="Pfam" id="PF00590"/>
    </source>
</evidence>
<evidence type="ECO:0000256" key="1">
    <source>
        <dbReference type="ARBA" id="ARBA00004953"/>
    </source>
</evidence>
<dbReference type="PANTHER" id="PTHR45790">
    <property type="entry name" value="SIROHEME SYNTHASE-RELATED"/>
    <property type="match status" value="1"/>
</dbReference>
<dbReference type="RefSeq" id="WP_157177460.1">
    <property type="nucleotide sequence ID" value="NZ_BMJP01000001.1"/>
</dbReference>
<dbReference type="GO" id="GO:0032259">
    <property type="term" value="P:methylation"/>
    <property type="evidence" value="ECO:0007669"/>
    <property type="project" value="UniProtKB-KW"/>
</dbReference>
<dbReference type="GO" id="GO:0046026">
    <property type="term" value="F:precorrin-4 C11-methyltransferase activity"/>
    <property type="evidence" value="ECO:0007669"/>
    <property type="project" value="UniProtKB-EC"/>
</dbReference>
<feature type="domain" description="Tetrapyrrole methylase" evidence="7">
    <location>
        <begin position="2"/>
        <end position="208"/>
    </location>
</feature>
<dbReference type="GO" id="GO:0009236">
    <property type="term" value="P:cobalamin biosynthetic process"/>
    <property type="evidence" value="ECO:0007669"/>
    <property type="project" value="UniProtKB-UniPathway"/>
</dbReference>
<dbReference type="EC" id="2.1.1.271" evidence="8"/>
<dbReference type="PANTHER" id="PTHR45790:SF4">
    <property type="entry name" value="COBALT-PRECORRIN-4 C(11)-METHYLTRANSFERASE"/>
    <property type="match status" value="1"/>
</dbReference>
<keyword evidence="5 8" id="KW-0808">Transferase</keyword>
<dbReference type="InterPro" id="IPR014777">
    <property type="entry name" value="4pyrrole_Mease_sub1"/>
</dbReference>
<name>A0A7W9BRA2_9SPHN</name>
<evidence type="ECO:0000313" key="8">
    <source>
        <dbReference type="EMBL" id="MBB5728698.1"/>
    </source>
</evidence>
<keyword evidence="4 8" id="KW-0489">Methyltransferase</keyword>
<accession>A0A7W9BRA2</accession>
<gene>
    <name evidence="8" type="ORF">FHS99_001168</name>
</gene>
<proteinExistence type="inferred from homology"/>
<evidence type="ECO:0000256" key="4">
    <source>
        <dbReference type="ARBA" id="ARBA00022603"/>
    </source>
</evidence>
<comment type="caution">
    <text evidence="8">The sequence shown here is derived from an EMBL/GenBank/DDBJ whole genome shotgun (WGS) entry which is preliminary data.</text>
</comment>
<evidence type="ECO:0000256" key="6">
    <source>
        <dbReference type="ARBA" id="ARBA00022691"/>
    </source>
</evidence>
<dbReference type="InterPro" id="IPR014776">
    <property type="entry name" value="4pyrrole_Mease_sub2"/>
</dbReference>
<dbReference type="NCBIfam" id="TIGR01465">
    <property type="entry name" value="cobM_cbiF"/>
    <property type="match status" value="1"/>
</dbReference>
<evidence type="ECO:0000256" key="5">
    <source>
        <dbReference type="ARBA" id="ARBA00022679"/>
    </source>
</evidence>
<dbReference type="OrthoDB" id="9815856at2"/>
<dbReference type="InterPro" id="IPR006362">
    <property type="entry name" value="Cbl_synth_CobM/CibF"/>
</dbReference>
<evidence type="ECO:0000256" key="2">
    <source>
        <dbReference type="ARBA" id="ARBA00005879"/>
    </source>
</evidence>
<dbReference type="EMBL" id="JACIJR010000002">
    <property type="protein sequence ID" value="MBB5728698.1"/>
    <property type="molecule type" value="Genomic_DNA"/>
</dbReference>
<dbReference type="UniPathway" id="UPA00148"/>
<dbReference type="InterPro" id="IPR050161">
    <property type="entry name" value="Siro_Cobalamin_biosynth"/>
</dbReference>
<protein>
    <submittedName>
        <fullName evidence="8">Precorrin-4/cobalt-precorrin-4 C11-methyltransferase</fullName>
        <ecNumber evidence="8">2.1.1.133</ecNumber>
        <ecNumber evidence="8">2.1.1.271</ecNumber>
    </submittedName>
</protein>
<evidence type="ECO:0000256" key="3">
    <source>
        <dbReference type="ARBA" id="ARBA00022573"/>
    </source>
</evidence>
<dbReference type="PROSITE" id="PS00839">
    <property type="entry name" value="SUMT_1"/>
    <property type="match status" value="1"/>
</dbReference>
<reference evidence="8 9" key="1">
    <citation type="submission" date="2020-08" db="EMBL/GenBank/DDBJ databases">
        <title>Genomic Encyclopedia of Type Strains, Phase IV (KMG-IV): sequencing the most valuable type-strain genomes for metagenomic binning, comparative biology and taxonomic classification.</title>
        <authorList>
            <person name="Goeker M."/>
        </authorList>
    </citation>
    <scope>NUCLEOTIDE SEQUENCE [LARGE SCALE GENOMIC DNA]</scope>
    <source>
        <strain evidence="8 9">DSM 103336</strain>
    </source>
</reference>
<keyword evidence="3" id="KW-0169">Cobalamin biosynthesis</keyword>
<comment type="pathway">
    <text evidence="1">Cofactor biosynthesis; adenosylcobalamin biosynthesis.</text>
</comment>
<dbReference type="InterPro" id="IPR003043">
    <property type="entry name" value="Uropor_MeTrfase_CS"/>
</dbReference>
<dbReference type="Gene3D" id="3.40.1010.10">
    <property type="entry name" value="Cobalt-precorrin-4 Transmethylase, Domain 1"/>
    <property type="match status" value="1"/>
</dbReference>
<dbReference type="Proteomes" id="UP000546701">
    <property type="component" value="Unassembled WGS sequence"/>
</dbReference>
<keyword evidence="9" id="KW-1185">Reference proteome</keyword>
<dbReference type="InterPro" id="IPR000878">
    <property type="entry name" value="4pyrrol_Mease"/>
</dbReference>
<keyword evidence="6" id="KW-0949">S-adenosyl-L-methionine</keyword>
<sequence>MTVHFIGAGPGAPDLLTLRGRDLIATSPVCLYAGSLVPSALLDHCPPGARIVNTAPLSLDEIMAEIAAAHAAGHDIARLHSGDLSIWSAMGEQLRRLRALGIPFDITPGVPAFAAAAAALEAELTLPGLAQSVVLTRTPGRASAMPPAETLTAFAATGATLAIHLSIHRLADVVADLSPHYGADCPVAIVWRASWPEQRIVRGTLATIVAAALDGPGRTGLILVGRVLAAEDFDESSLYATGYDRRFRPQTADSPFAGPSDDAA</sequence>
<organism evidence="8 9">
    <name type="scientific">Sphingomonas prati</name>
    <dbReference type="NCBI Taxonomy" id="1843237"/>
    <lineage>
        <taxon>Bacteria</taxon>
        <taxon>Pseudomonadati</taxon>
        <taxon>Pseudomonadota</taxon>
        <taxon>Alphaproteobacteria</taxon>
        <taxon>Sphingomonadales</taxon>
        <taxon>Sphingomonadaceae</taxon>
        <taxon>Sphingomonas</taxon>
    </lineage>
</organism>
<dbReference type="SUPFAM" id="SSF53790">
    <property type="entry name" value="Tetrapyrrole methylase"/>
    <property type="match status" value="1"/>
</dbReference>
<dbReference type="AlphaFoldDB" id="A0A7W9BRA2"/>
<comment type="similarity">
    <text evidence="2">Belongs to the precorrin methyltransferase family.</text>
</comment>
<dbReference type="InterPro" id="IPR035996">
    <property type="entry name" value="4pyrrol_Methylase_sf"/>
</dbReference>
<dbReference type="CDD" id="cd11641">
    <property type="entry name" value="Precorrin-4_C11-MT"/>
    <property type="match status" value="1"/>
</dbReference>
<evidence type="ECO:0000313" key="9">
    <source>
        <dbReference type="Proteomes" id="UP000546701"/>
    </source>
</evidence>
<dbReference type="Pfam" id="PF00590">
    <property type="entry name" value="TP_methylase"/>
    <property type="match status" value="1"/>
</dbReference>